<dbReference type="EMBL" id="MU004237">
    <property type="protein sequence ID" value="KAF2667971.1"/>
    <property type="molecule type" value="Genomic_DNA"/>
</dbReference>
<feature type="chain" id="PRO_5025376173" description="Extracellular serine-rich protein" evidence="1">
    <location>
        <begin position="19"/>
        <end position="706"/>
    </location>
</feature>
<evidence type="ECO:0000313" key="6">
    <source>
        <dbReference type="Proteomes" id="UP000799302"/>
    </source>
</evidence>
<proteinExistence type="predicted"/>
<keyword evidence="6" id="KW-1185">Reference proteome</keyword>
<feature type="domain" description="Agd3 deacetylase" evidence="2">
    <location>
        <begin position="265"/>
        <end position="634"/>
    </location>
</feature>
<organism evidence="5 6">
    <name type="scientific">Microthyrium microscopicum</name>
    <dbReference type="NCBI Taxonomy" id="703497"/>
    <lineage>
        <taxon>Eukaryota</taxon>
        <taxon>Fungi</taxon>
        <taxon>Dikarya</taxon>
        <taxon>Ascomycota</taxon>
        <taxon>Pezizomycotina</taxon>
        <taxon>Dothideomycetes</taxon>
        <taxon>Dothideomycetes incertae sedis</taxon>
        <taxon>Microthyriales</taxon>
        <taxon>Microthyriaceae</taxon>
        <taxon>Microthyrium</taxon>
    </lineage>
</organism>
<dbReference type="OrthoDB" id="2113314at2759"/>
<sequence>MVRLFKALAALFVSSVAAQTCTNATTGPRNVQQTVLVFSMDAYSTYTATSGLNAYGIPYQVVVVPQAGITLPTLNSSLLQGNYGSIVVMNELSYDYGGTVGWQSALTTDQWATLFAYQVDFGVRMVRINAYPTTEFGVQTVIDGQGCCNAGVEQLMYFTDTSAFPTAGLLTGATAGVSTLGNWHYPATITNTTLAKQVAAFGASTDNMFSAASTAAVINDFGNRQQMVFFIGWATDWSETSNFLQHSFIHWMTRGMYSGFRRVLFNTQIDDMHLTTQLYQSDINFRLSVADLNGIVAWQKNLQGRLPLGSNWTIEIGHNGNGDIDVSTNQYDTANPSNCNPDTAIYYDDQPDVTPATLEFVKPLGTGRTWWPSTPTSFQWTLKCALNDPMATWFNVAANRDQFMHISHTFTHLNLDNSTYADTSKEISWNVDWLKLVGIYNALHFSPNGIIPPAITGLHNGDAIQAWMDNGITRVVGDNTRPILTNPINEYWPLITNTTTNGHAGLVVMPRWSTTIFYDCNNQTCTTNEWIQTSAGAGGFTDLLAAAKNEHGRHVFALHQDPYMFHQANLMNENAPSFTVGSQTGKLSLMSIWTETILQEVYRLVNWPILTIKHDDLATVFLNRMARDQCGYNLAWQHDSTNTHIISAVLTSNGNTCSAPVPVTFPGPATASVASTAEQIGNDPLTLWVKLTGSPITFTLTTPIAI</sequence>
<dbReference type="InterPro" id="IPR056825">
    <property type="entry name" value="Agd3_C"/>
</dbReference>
<feature type="domain" description="Agd3 C-terminal" evidence="4">
    <location>
        <begin position="641"/>
        <end position="704"/>
    </location>
</feature>
<dbReference type="PANTHER" id="PTHR31002:SF34">
    <property type="entry name" value="CELL WALL PROTEIN CWP1-RELATED"/>
    <property type="match status" value="1"/>
</dbReference>
<evidence type="ECO:0000256" key="1">
    <source>
        <dbReference type="SAM" id="SignalP"/>
    </source>
</evidence>
<protein>
    <recommendedName>
        <fullName evidence="7">Extracellular serine-rich protein</fullName>
    </recommendedName>
</protein>
<dbReference type="GO" id="GO:0005975">
    <property type="term" value="P:carbohydrate metabolic process"/>
    <property type="evidence" value="ECO:0007669"/>
    <property type="project" value="InterPro"/>
</dbReference>
<dbReference type="PANTHER" id="PTHR31002">
    <property type="entry name" value="SERIPAUPERIN"/>
    <property type="match status" value="1"/>
</dbReference>
<evidence type="ECO:0000259" key="2">
    <source>
        <dbReference type="Pfam" id="PF25115"/>
    </source>
</evidence>
<dbReference type="SUPFAM" id="SSF88713">
    <property type="entry name" value="Glycoside hydrolase/deacetylase"/>
    <property type="match status" value="1"/>
</dbReference>
<dbReference type="InterPro" id="IPR050788">
    <property type="entry name" value="Yeast_SRP1/TIP1_CWP"/>
</dbReference>
<feature type="domain" description="Agd3 CBM87" evidence="3">
    <location>
        <begin position="31"/>
        <end position="251"/>
    </location>
</feature>
<name>A0A6A6U8P2_9PEZI</name>
<dbReference type="Pfam" id="PF25116">
    <property type="entry name" value="CBM87_Agd3"/>
    <property type="match status" value="1"/>
</dbReference>
<dbReference type="Pfam" id="PF25117">
    <property type="entry name" value="Agd3_C"/>
    <property type="match status" value="1"/>
</dbReference>
<dbReference type="InterPro" id="IPR056826">
    <property type="entry name" value="Agd3_CE"/>
</dbReference>
<feature type="signal peptide" evidence="1">
    <location>
        <begin position="1"/>
        <end position="18"/>
    </location>
</feature>
<accession>A0A6A6U8P2</accession>
<dbReference type="InterPro" id="IPR056827">
    <property type="entry name" value="CBM87_Agd3"/>
</dbReference>
<reference evidence="5" key="1">
    <citation type="journal article" date="2020" name="Stud. Mycol.">
        <title>101 Dothideomycetes genomes: a test case for predicting lifestyles and emergence of pathogens.</title>
        <authorList>
            <person name="Haridas S."/>
            <person name="Albert R."/>
            <person name="Binder M."/>
            <person name="Bloem J."/>
            <person name="Labutti K."/>
            <person name="Salamov A."/>
            <person name="Andreopoulos B."/>
            <person name="Baker S."/>
            <person name="Barry K."/>
            <person name="Bills G."/>
            <person name="Bluhm B."/>
            <person name="Cannon C."/>
            <person name="Castanera R."/>
            <person name="Culley D."/>
            <person name="Daum C."/>
            <person name="Ezra D."/>
            <person name="Gonzalez J."/>
            <person name="Henrissat B."/>
            <person name="Kuo A."/>
            <person name="Liang C."/>
            <person name="Lipzen A."/>
            <person name="Lutzoni F."/>
            <person name="Magnuson J."/>
            <person name="Mondo S."/>
            <person name="Nolan M."/>
            <person name="Ohm R."/>
            <person name="Pangilinan J."/>
            <person name="Park H.-J."/>
            <person name="Ramirez L."/>
            <person name="Alfaro M."/>
            <person name="Sun H."/>
            <person name="Tritt A."/>
            <person name="Yoshinaga Y."/>
            <person name="Zwiers L.-H."/>
            <person name="Turgeon B."/>
            <person name="Goodwin S."/>
            <person name="Spatafora J."/>
            <person name="Crous P."/>
            <person name="Grigoriev I."/>
        </authorList>
    </citation>
    <scope>NUCLEOTIDE SEQUENCE</scope>
    <source>
        <strain evidence="5">CBS 115976</strain>
    </source>
</reference>
<evidence type="ECO:0008006" key="7">
    <source>
        <dbReference type="Google" id="ProtNLM"/>
    </source>
</evidence>
<dbReference type="Pfam" id="PF25115">
    <property type="entry name" value="Agd3_CE"/>
    <property type="match status" value="1"/>
</dbReference>
<keyword evidence="1" id="KW-0732">Signal</keyword>
<evidence type="ECO:0000259" key="3">
    <source>
        <dbReference type="Pfam" id="PF25116"/>
    </source>
</evidence>
<dbReference type="Proteomes" id="UP000799302">
    <property type="component" value="Unassembled WGS sequence"/>
</dbReference>
<dbReference type="InterPro" id="IPR011330">
    <property type="entry name" value="Glyco_hydro/deAcase_b/a-brl"/>
</dbReference>
<evidence type="ECO:0000313" key="5">
    <source>
        <dbReference type="EMBL" id="KAF2667971.1"/>
    </source>
</evidence>
<evidence type="ECO:0000259" key="4">
    <source>
        <dbReference type="Pfam" id="PF25117"/>
    </source>
</evidence>
<gene>
    <name evidence="5" type="ORF">BT63DRAFT_426819</name>
</gene>
<dbReference type="AlphaFoldDB" id="A0A6A6U8P2"/>